<accession>A0A7W9C415</accession>
<comment type="caution">
    <text evidence="2">The sequence shown here is derived from an EMBL/GenBank/DDBJ whole genome shotgun (WGS) entry which is preliminary data.</text>
</comment>
<gene>
    <name evidence="2" type="ORF">GGQ93_000313</name>
</gene>
<dbReference type="AlphaFoldDB" id="A0A7W9C415"/>
<sequence length="266" mass="30213">MVELDITLNPVTLERLKAGLRQTAPEIKSSHRVEALARGLGFHSNAELRARIDAGGSRRIDPEPFGRYLTERDFDAPASMLLRAAAHAITLTAMDRDDRLHKWGWGFGRPERRSDGRWETPYEHYDRVQAYREELKEIAVADHVLRALAMLASVPATKTIRPDTDSYRLKHIAENFACTFPDGAPLGPDYVANGPLIVAAVHLGFRYRTAYDRDGNEWPNVTFNMSQSHLLELDIACRPNGARAQDRRRKQEARKYSSLWPRIRAA</sequence>
<keyword evidence="3" id="KW-1185">Reference proteome</keyword>
<evidence type="ECO:0000256" key="1">
    <source>
        <dbReference type="SAM" id="MobiDB-lite"/>
    </source>
</evidence>
<name>A0A7W9C415_9CAUL</name>
<proteinExistence type="predicted"/>
<reference evidence="2 3" key="1">
    <citation type="submission" date="2020-08" db="EMBL/GenBank/DDBJ databases">
        <title>Genomic Encyclopedia of Type Strains, Phase IV (KMG-IV): sequencing the most valuable type-strain genomes for metagenomic binning, comparative biology and taxonomic classification.</title>
        <authorList>
            <person name="Goeker M."/>
        </authorList>
    </citation>
    <scope>NUCLEOTIDE SEQUENCE [LARGE SCALE GENOMIC DNA]</scope>
    <source>
        <strain evidence="2 3">DSM 4731</strain>
    </source>
</reference>
<organism evidence="2 3">
    <name type="scientific">Brevundimonas aurantiaca</name>
    <dbReference type="NCBI Taxonomy" id="74316"/>
    <lineage>
        <taxon>Bacteria</taxon>
        <taxon>Pseudomonadati</taxon>
        <taxon>Pseudomonadota</taxon>
        <taxon>Alphaproteobacteria</taxon>
        <taxon>Caulobacterales</taxon>
        <taxon>Caulobacteraceae</taxon>
        <taxon>Brevundimonas</taxon>
    </lineage>
</organism>
<dbReference type="Proteomes" id="UP000527324">
    <property type="component" value="Unassembled WGS sequence"/>
</dbReference>
<dbReference type="RefSeq" id="WP_054766368.1">
    <property type="nucleotide sequence ID" value="NZ_CAJFZS010000001.1"/>
</dbReference>
<evidence type="ECO:0000313" key="2">
    <source>
        <dbReference type="EMBL" id="MBB5738622.1"/>
    </source>
</evidence>
<feature type="region of interest" description="Disordered" evidence="1">
    <location>
        <begin position="241"/>
        <end position="266"/>
    </location>
</feature>
<evidence type="ECO:0000313" key="3">
    <source>
        <dbReference type="Proteomes" id="UP000527324"/>
    </source>
</evidence>
<dbReference type="EMBL" id="JACHOQ010000001">
    <property type="protein sequence ID" value="MBB5738622.1"/>
    <property type="molecule type" value="Genomic_DNA"/>
</dbReference>
<protein>
    <submittedName>
        <fullName evidence="2">Uncharacterized protein</fullName>
    </submittedName>
</protein>